<evidence type="ECO:0000313" key="2">
    <source>
        <dbReference type="Proteomes" id="UP001465976"/>
    </source>
</evidence>
<comment type="caution">
    <text evidence="1">The sequence shown here is derived from an EMBL/GenBank/DDBJ whole genome shotgun (WGS) entry which is preliminary data.</text>
</comment>
<gene>
    <name evidence="1" type="ORF">V5O48_001782</name>
</gene>
<name>A0ABR3FXG2_9AGAR</name>
<dbReference type="Proteomes" id="UP001465976">
    <property type="component" value="Unassembled WGS sequence"/>
</dbReference>
<accession>A0ABR3FXG2</accession>
<organism evidence="1 2">
    <name type="scientific">Marasmius crinis-equi</name>
    <dbReference type="NCBI Taxonomy" id="585013"/>
    <lineage>
        <taxon>Eukaryota</taxon>
        <taxon>Fungi</taxon>
        <taxon>Dikarya</taxon>
        <taxon>Basidiomycota</taxon>
        <taxon>Agaricomycotina</taxon>
        <taxon>Agaricomycetes</taxon>
        <taxon>Agaricomycetidae</taxon>
        <taxon>Agaricales</taxon>
        <taxon>Marasmiineae</taxon>
        <taxon>Marasmiaceae</taxon>
        <taxon>Marasmius</taxon>
    </lineage>
</organism>
<protein>
    <submittedName>
        <fullName evidence="1">Uncharacterized protein</fullName>
    </submittedName>
</protein>
<reference evidence="1 2" key="1">
    <citation type="submission" date="2024-02" db="EMBL/GenBank/DDBJ databases">
        <title>A draft genome for the cacao thread blight pathogen Marasmius crinis-equi.</title>
        <authorList>
            <person name="Cohen S.P."/>
            <person name="Baruah I.K."/>
            <person name="Amoako-Attah I."/>
            <person name="Bukari Y."/>
            <person name="Meinhardt L.W."/>
            <person name="Bailey B.A."/>
        </authorList>
    </citation>
    <scope>NUCLEOTIDE SEQUENCE [LARGE SCALE GENOMIC DNA]</scope>
    <source>
        <strain evidence="1 2">GH-76</strain>
    </source>
</reference>
<sequence>MDPLGILTSVVSTASFLIGWMEARDTQERTVKDIHTTIRDIHQSILLSLLDKSKNKALDHRISGPLETLHDVLRRTQDHLVGWEQSRSRKMPKLWTTINPWAILEKLKADERKLMISMQILATAMVAISITVPIQEQALGGTEVLDISVNSDVRKFWASEVGEEISYCSAEHLVLALRRHLKIELKAGAGDVLSLRLDEYGAGHVTLANFDTFVGSRSLSEALREIGVVVEEEPSKASGSVQGLQPARSTNPILILVDDRWGYKAEALRNARSTGVVTYRFTSIAAAKAWIDGNEDMLRQADSANQLRVVSDNACREQDASLSRDSFYRPVNLRAGEAILRYLRGRQYNAPVLIYADYSISETNYVLQYSNAGSTGFQEVLEDFVRPLSGKTDDGWWCDFDVHPKSLVMPTVIWVDDNMSNNQFLIDYGNSLGLNIITIESTEAAQRQIASNERKCFRFPTPTDY</sequence>
<keyword evidence="2" id="KW-1185">Reference proteome</keyword>
<dbReference type="EMBL" id="JBAHYK010000036">
    <property type="protein sequence ID" value="KAL0580189.1"/>
    <property type="molecule type" value="Genomic_DNA"/>
</dbReference>
<evidence type="ECO:0000313" key="1">
    <source>
        <dbReference type="EMBL" id="KAL0580189.1"/>
    </source>
</evidence>
<proteinExistence type="predicted"/>